<organism evidence="1">
    <name type="scientific">Fistulifera solaris</name>
    <name type="common">Oleaginous diatom</name>
    <dbReference type="NCBI Taxonomy" id="1519565"/>
    <lineage>
        <taxon>Eukaryota</taxon>
        <taxon>Sar</taxon>
        <taxon>Stramenopiles</taxon>
        <taxon>Ochrophyta</taxon>
        <taxon>Bacillariophyta</taxon>
        <taxon>Bacillariophyceae</taxon>
        <taxon>Bacillariophycidae</taxon>
        <taxon>Naviculales</taxon>
        <taxon>Naviculaceae</taxon>
        <taxon>Fistulifera</taxon>
    </lineage>
</organism>
<keyword evidence="1" id="KW-0934">Plastid</keyword>
<sequence length="152" mass="17570">MKVINISILDDLTQIDIENDNIDVSVETDDGYTYTLSLATLKHVQFLMDKEKIDYYGLGYPFIIVNKLTPTTIEEAVKAFAEKDGGYWLKVYHFGGWQGAIDESIFDQLKAKRIEKRKEFNELFELDGLTEVEEALDKVLYELDGFLNFPRI</sequence>
<reference evidence="1" key="1">
    <citation type="journal article" date="2011" name="Photosyn. Res.">
        <title>High-throughput pyrosequencing of the chloroplast genome of a highly neutral-lipid-producing marine pennate diatom, Fistulifera sp. strain JPCC DA0580.</title>
        <authorList>
            <person name="Tanaka T."/>
            <person name="Fukuda Y."/>
            <person name="Yoshino T."/>
            <person name="Maeda Y."/>
            <person name="Muto M."/>
            <person name="Matsumoto M."/>
            <person name="Mayama S."/>
            <person name="Matsunaga T."/>
        </authorList>
    </citation>
    <scope>NUCLEOTIDE SEQUENCE</scope>
    <source>
        <strain evidence="1">JPCC DA0580</strain>
    </source>
</reference>
<keyword evidence="1" id="KW-0150">Chloroplast</keyword>
<proteinExistence type="predicted"/>
<name>F3Y7C0_FISSO</name>
<dbReference type="EMBL" id="AP011960">
    <property type="protein sequence ID" value="BAK18965.1"/>
    <property type="molecule type" value="Genomic_DNA"/>
</dbReference>
<gene>
    <name evidence="1" type="primary">JC034</name>
</gene>
<geneLocation type="chloroplast" evidence="1"/>
<protein>
    <submittedName>
        <fullName evidence="1">Uncharacterized protein</fullName>
    </submittedName>
</protein>
<dbReference type="RefSeq" id="YP_004376599.1">
    <property type="nucleotide sequence ID" value="NC_015403.1"/>
</dbReference>
<dbReference type="GeneID" id="10446666"/>
<dbReference type="AlphaFoldDB" id="F3Y7C0"/>
<evidence type="ECO:0000313" key="1">
    <source>
        <dbReference type="EMBL" id="BAK18965.1"/>
    </source>
</evidence>
<accession>F3Y7C0</accession>